<name>A0ABP7G1J3_9FLAO</name>
<dbReference type="Proteomes" id="UP001501367">
    <property type="component" value="Unassembled WGS sequence"/>
</dbReference>
<evidence type="ECO:0000313" key="3">
    <source>
        <dbReference type="Proteomes" id="UP001501367"/>
    </source>
</evidence>
<dbReference type="Pfam" id="PF18911">
    <property type="entry name" value="PKD_4"/>
    <property type="match status" value="1"/>
</dbReference>
<organism evidence="2 3">
    <name type="scientific">Flavobacterium ginsengisoli</name>
    <dbReference type="NCBI Taxonomy" id="871694"/>
    <lineage>
        <taxon>Bacteria</taxon>
        <taxon>Pseudomonadati</taxon>
        <taxon>Bacteroidota</taxon>
        <taxon>Flavobacteriia</taxon>
        <taxon>Flavobacteriales</taxon>
        <taxon>Flavobacteriaceae</taxon>
        <taxon>Flavobacterium</taxon>
    </lineage>
</organism>
<reference evidence="3" key="1">
    <citation type="journal article" date="2019" name="Int. J. Syst. Evol. Microbiol.">
        <title>The Global Catalogue of Microorganisms (GCM) 10K type strain sequencing project: providing services to taxonomists for standard genome sequencing and annotation.</title>
        <authorList>
            <consortium name="The Broad Institute Genomics Platform"/>
            <consortium name="The Broad Institute Genome Sequencing Center for Infectious Disease"/>
            <person name="Wu L."/>
            <person name="Ma J."/>
        </authorList>
    </citation>
    <scope>NUCLEOTIDE SEQUENCE [LARGE SCALE GENOMIC DNA]</scope>
    <source>
        <strain evidence="3">JCM 17336</strain>
    </source>
</reference>
<dbReference type="InterPro" id="IPR013783">
    <property type="entry name" value="Ig-like_fold"/>
</dbReference>
<dbReference type="SUPFAM" id="SSF49299">
    <property type="entry name" value="PKD domain"/>
    <property type="match status" value="1"/>
</dbReference>
<comment type="caution">
    <text evidence="2">The sequence shown here is derived from an EMBL/GenBank/DDBJ whole genome shotgun (WGS) entry which is preliminary data.</text>
</comment>
<dbReference type="Gene3D" id="2.60.40.10">
    <property type="entry name" value="Immunoglobulins"/>
    <property type="match status" value="1"/>
</dbReference>
<proteinExistence type="predicted"/>
<gene>
    <name evidence="2" type="ORF">GCM10022422_42640</name>
</gene>
<dbReference type="PROSITE" id="PS50093">
    <property type="entry name" value="PKD"/>
    <property type="match status" value="1"/>
</dbReference>
<dbReference type="EMBL" id="BAABDT010000007">
    <property type="protein sequence ID" value="GAA3752586.1"/>
    <property type="molecule type" value="Genomic_DNA"/>
</dbReference>
<protein>
    <recommendedName>
        <fullName evidence="1">PKD domain-containing protein</fullName>
    </recommendedName>
</protein>
<evidence type="ECO:0000313" key="2">
    <source>
        <dbReference type="EMBL" id="GAA3752586.1"/>
    </source>
</evidence>
<sequence length="143" mass="15494">MAFVEKNNFEFSKLTSKTRLIMRKIATFLVLVTVLYTSNSCSKHDDEAIVDCFGDSILTELKHSTDGTNSKIINYSIQYGGSNTITSVKWTFGDGKTETINTSTGAVSHTYSAAGTFEVKADVTIKKGDGSCTVSPKKSVTVN</sequence>
<evidence type="ECO:0000259" key="1">
    <source>
        <dbReference type="PROSITE" id="PS50093"/>
    </source>
</evidence>
<dbReference type="InterPro" id="IPR000601">
    <property type="entry name" value="PKD_dom"/>
</dbReference>
<dbReference type="CDD" id="cd00146">
    <property type="entry name" value="PKD"/>
    <property type="match status" value="1"/>
</dbReference>
<dbReference type="InterPro" id="IPR035986">
    <property type="entry name" value="PKD_dom_sf"/>
</dbReference>
<feature type="domain" description="PKD" evidence="1">
    <location>
        <begin position="56"/>
        <end position="124"/>
    </location>
</feature>
<accession>A0ABP7G1J3</accession>
<keyword evidence="3" id="KW-1185">Reference proteome</keyword>